<keyword evidence="4" id="KW-1185">Reference proteome</keyword>
<feature type="region of interest" description="Disordered" evidence="1">
    <location>
        <begin position="710"/>
        <end position="732"/>
    </location>
</feature>
<dbReference type="InterPro" id="IPR001633">
    <property type="entry name" value="EAL_dom"/>
</dbReference>
<dbReference type="PANTHER" id="PTHR33121:SF70">
    <property type="entry name" value="SIGNALING PROTEIN YKOW"/>
    <property type="match status" value="1"/>
</dbReference>
<name>A0ABW6WJA3_9ACTN</name>
<accession>A0ABW6WJA3</accession>
<evidence type="ECO:0000313" key="4">
    <source>
        <dbReference type="Proteomes" id="UP001602245"/>
    </source>
</evidence>
<evidence type="ECO:0000259" key="2">
    <source>
        <dbReference type="PROSITE" id="PS50883"/>
    </source>
</evidence>
<evidence type="ECO:0000313" key="3">
    <source>
        <dbReference type="EMBL" id="MFF5292470.1"/>
    </source>
</evidence>
<feature type="domain" description="EAL" evidence="2">
    <location>
        <begin position="432"/>
        <end position="705"/>
    </location>
</feature>
<organism evidence="3 4">
    <name type="scientific">Paractinoplanes globisporus</name>
    <dbReference type="NCBI Taxonomy" id="113565"/>
    <lineage>
        <taxon>Bacteria</taxon>
        <taxon>Bacillati</taxon>
        <taxon>Actinomycetota</taxon>
        <taxon>Actinomycetes</taxon>
        <taxon>Micromonosporales</taxon>
        <taxon>Micromonosporaceae</taxon>
        <taxon>Paractinoplanes</taxon>
    </lineage>
</organism>
<dbReference type="InterPro" id="IPR050706">
    <property type="entry name" value="Cyclic-di-GMP_PDE-like"/>
</dbReference>
<dbReference type="Pfam" id="PF00563">
    <property type="entry name" value="EAL"/>
    <property type="match status" value="1"/>
</dbReference>
<reference evidence="3 4" key="1">
    <citation type="submission" date="2024-10" db="EMBL/GenBank/DDBJ databases">
        <title>The Natural Products Discovery Center: Release of the First 8490 Sequenced Strains for Exploring Actinobacteria Biosynthetic Diversity.</title>
        <authorList>
            <person name="Kalkreuter E."/>
            <person name="Kautsar S.A."/>
            <person name="Yang D."/>
            <person name="Bader C.D."/>
            <person name="Teijaro C.N."/>
            <person name="Fluegel L."/>
            <person name="Davis C.M."/>
            <person name="Simpson J.R."/>
            <person name="Lauterbach L."/>
            <person name="Steele A.D."/>
            <person name="Gui C."/>
            <person name="Meng S."/>
            <person name="Li G."/>
            <person name="Viehrig K."/>
            <person name="Ye F."/>
            <person name="Su P."/>
            <person name="Kiefer A.F."/>
            <person name="Nichols A."/>
            <person name="Cepeda A.J."/>
            <person name="Yan W."/>
            <person name="Fan B."/>
            <person name="Jiang Y."/>
            <person name="Adhikari A."/>
            <person name="Zheng C.-J."/>
            <person name="Schuster L."/>
            <person name="Cowan T.M."/>
            <person name="Smanski M.J."/>
            <person name="Chevrette M.G."/>
            <person name="De Carvalho L.P.S."/>
            <person name="Shen B."/>
        </authorList>
    </citation>
    <scope>NUCLEOTIDE SEQUENCE [LARGE SCALE GENOMIC DNA]</scope>
    <source>
        <strain evidence="3 4">NPDC000087</strain>
    </source>
</reference>
<dbReference type="RefSeq" id="WP_063713575.1">
    <property type="nucleotide sequence ID" value="NZ_JBIAZU010000004.1"/>
</dbReference>
<comment type="caution">
    <text evidence="3">The sequence shown here is derived from an EMBL/GenBank/DDBJ whole genome shotgun (WGS) entry which is preliminary data.</text>
</comment>
<dbReference type="InterPro" id="IPR035919">
    <property type="entry name" value="EAL_sf"/>
</dbReference>
<dbReference type="SUPFAM" id="SSF141868">
    <property type="entry name" value="EAL domain-like"/>
    <property type="match status" value="1"/>
</dbReference>
<dbReference type="EMBL" id="JBIAZU010000004">
    <property type="protein sequence ID" value="MFF5292470.1"/>
    <property type="molecule type" value="Genomic_DNA"/>
</dbReference>
<proteinExistence type="predicted"/>
<dbReference type="Gene3D" id="3.40.50.1460">
    <property type="match status" value="1"/>
</dbReference>
<gene>
    <name evidence="3" type="ORF">ACFY35_23765</name>
</gene>
<dbReference type="CDD" id="cd01948">
    <property type="entry name" value="EAL"/>
    <property type="match status" value="1"/>
</dbReference>
<dbReference type="PANTHER" id="PTHR33121">
    <property type="entry name" value="CYCLIC DI-GMP PHOSPHODIESTERASE PDEF"/>
    <property type="match status" value="1"/>
</dbReference>
<dbReference type="PROSITE" id="PS50883">
    <property type="entry name" value="EAL"/>
    <property type="match status" value="1"/>
</dbReference>
<dbReference type="SMART" id="SM00052">
    <property type="entry name" value="EAL"/>
    <property type="match status" value="1"/>
</dbReference>
<protein>
    <submittedName>
        <fullName evidence="3">EAL domain-containing protein</fullName>
    </submittedName>
</protein>
<sequence length="732" mass="80058">MTDKRYAVVVGVDDSGIGATLPALRYAVRDAEAVHDLLCDPSVGTYDLADVELFAGPFTSAAAIKTALRRIALHSDPSDSLLVYFAGQTLTPAWSLGTDVYLVTPDLDEAALSDDPDAGLRLSYLKQDVLELFAGSATLILDCCRSGSLRATPGRHVDLINVAGREEVRYCALTACARDGAAREDPSYGHGVLTHHLLQALRGGLVTFEALSGYVLAQGLDPQPSVAMPAWAATMPLVRYSPALPPAEPPPPPPDPVVVLPLENPIDRHATAIAGFIDRLSRAAREPRLSGAMLRADRVHYLRSATGAESVALLEYTPTGITAIDATSRFDQSRVQSLLHFADDPVRPPSLEWFGRIARDSHRTVLCVPVSRSDDTVLLLAVVNPPPALVAIGQPMAKVIETIWRTDFAASPAEAEIQVLTALRETFGRLPNQLYERCFRLYREVLESFRIVFQPVITIGPAVANVGVHSYEALARRSLDEPRAPVAMLQIARTWGDRFVIERDKVILRTALRSYAEAHAEGPWDEPKPVSVNVSVRALLSDSYIETLRETIAEVGLTPSAITLEISEQDPIEPRDGEQWPDEPHAYFHKRLASISREVGVAFAVDDFGTGYASLSRMAELPLTQIKVDRAILHHPQALQELSLVVAVARDSGHTPRVVIVEGVDDESPLSLRQIFERRIKHVQGYITREPAAPRLRRLRPEARKEIAARVRGDDGRPTVLSDKGFPLQRGA</sequence>
<dbReference type="Proteomes" id="UP001602245">
    <property type="component" value="Unassembled WGS sequence"/>
</dbReference>
<evidence type="ECO:0000256" key="1">
    <source>
        <dbReference type="SAM" id="MobiDB-lite"/>
    </source>
</evidence>
<dbReference type="Gene3D" id="3.20.20.450">
    <property type="entry name" value="EAL domain"/>
    <property type="match status" value="1"/>
</dbReference>